<keyword evidence="2" id="KW-1185">Reference proteome</keyword>
<dbReference type="EMBL" id="FQNC01000068">
    <property type="protein sequence ID" value="SGZ07311.1"/>
    <property type="molecule type" value="Genomic_DNA"/>
</dbReference>
<proteinExistence type="predicted"/>
<gene>
    <name evidence="1" type="primary">BQ5605_C031g11008</name>
    <name evidence="1" type="ORF">BQ5605_C031G11008</name>
</gene>
<evidence type="ECO:0000313" key="2">
    <source>
        <dbReference type="Proteomes" id="UP000249464"/>
    </source>
</evidence>
<organism evidence="1 2">
    <name type="scientific">Microbotryum silenes-dioicae</name>
    <dbReference type="NCBI Taxonomy" id="796604"/>
    <lineage>
        <taxon>Eukaryota</taxon>
        <taxon>Fungi</taxon>
        <taxon>Dikarya</taxon>
        <taxon>Basidiomycota</taxon>
        <taxon>Pucciniomycotina</taxon>
        <taxon>Microbotryomycetes</taxon>
        <taxon>Microbotryales</taxon>
        <taxon>Microbotryaceae</taxon>
        <taxon>Microbotryum</taxon>
    </lineage>
</organism>
<evidence type="ECO:0000313" key="1">
    <source>
        <dbReference type="EMBL" id="SGZ07311.1"/>
    </source>
</evidence>
<sequence>MGFPFRGSRAPGARASFFARGSQESVPCGIWQLPIYTVDFSSARAIDRAPRFGGFWLVPPFNVEKVDFSSARAIDRALSIFIFTGNLGFYSKTYPGIGLYPTYDTYILCKGLSGVCAMWYLAIAHIYSGFQQVEKVNFSSARAIDRAPRFDGFWLVPPFRVEKVGFSSARAIDRALSIFIFTGNSGFYSKTYPGIGLYPTYDTYILSIFIFTGNLGFYSKTSELACTPPMIRIYC</sequence>
<accession>A0A2X0MHY4</accession>
<dbReference type="AlphaFoldDB" id="A0A2X0MHY4"/>
<dbReference type="STRING" id="796604.A0A2X0MHY4"/>
<protein>
    <submittedName>
        <fullName evidence="1">BQ5605_C031g11008 protein</fullName>
    </submittedName>
</protein>
<reference evidence="1 2" key="1">
    <citation type="submission" date="2016-11" db="EMBL/GenBank/DDBJ databases">
        <authorList>
            <person name="Jaros S."/>
            <person name="Januszkiewicz K."/>
            <person name="Wedrychowicz H."/>
        </authorList>
    </citation>
    <scope>NUCLEOTIDE SEQUENCE [LARGE SCALE GENOMIC DNA]</scope>
</reference>
<name>A0A2X0MHY4_9BASI</name>
<dbReference type="Proteomes" id="UP000249464">
    <property type="component" value="Unassembled WGS sequence"/>
</dbReference>